<dbReference type="RefSeq" id="WP_133263866.1">
    <property type="nucleotide sequence ID" value="NZ_SJCY01000020.1"/>
</dbReference>
<sequence>MTIKIQDIAPLLADHFVDIESDAMTFDENNKLVADNAQRLGLYHKYLGLLHDSWFIKTNITADKFSITLNDFTTHVFSDVIVDKKKLKIDHDKLVFPIQLDFETTNLTFNTVDEEGNIKSIEPTTINEYLYEQIISIDKEKIEIGLVVWKDGIDDEQGQHILILLNVKNITLTELQGNAWKEIFGNTYDNYYKYFKTQLDTGRYLSDQSICYELYDEYEGQINS</sequence>
<accession>A0A4R5MH27</accession>
<dbReference type="EMBL" id="SJCY01000020">
    <property type="protein sequence ID" value="TDG34814.1"/>
    <property type="molecule type" value="Genomic_DNA"/>
</dbReference>
<dbReference type="Proteomes" id="UP000295668">
    <property type="component" value="Unassembled WGS sequence"/>
</dbReference>
<proteinExistence type="predicted"/>
<comment type="caution">
    <text evidence="1">The sequence shown here is derived from an EMBL/GenBank/DDBJ whole genome shotgun (WGS) entry which is preliminary data.</text>
</comment>
<organism evidence="1 2">
    <name type="scientific">Pedobacter changchengzhani</name>
    <dbReference type="NCBI Taxonomy" id="2529274"/>
    <lineage>
        <taxon>Bacteria</taxon>
        <taxon>Pseudomonadati</taxon>
        <taxon>Bacteroidota</taxon>
        <taxon>Sphingobacteriia</taxon>
        <taxon>Sphingobacteriales</taxon>
        <taxon>Sphingobacteriaceae</taxon>
        <taxon>Pedobacter</taxon>
    </lineage>
</organism>
<dbReference type="OrthoDB" id="1490702at2"/>
<name>A0A4R5MH27_9SPHI</name>
<dbReference type="AlphaFoldDB" id="A0A4R5MH27"/>
<evidence type="ECO:0000313" key="2">
    <source>
        <dbReference type="Proteomes" id="UP000295668"/>
    </source>
</evidence>
<gene>
    <name evidence="1" type="ORF">EZJ43_16705</name>
</gene>
<reference evidence="1 2" key="1">
    <citation type="submission" date="2019-02" db="EMBL/GenBank/DDBJ databases">
        <title>Pedobacter sp. nov., a novel speices isolated from soil of pinguins habitat in Antarcitica.</title>
        <authorList>
            <person name="He R.-H."/>
        </authorList>
    </citation>
    <scope>NUCLEOTIDE SEQUENCE [LARGE SCALE GENOMIC DNA]</scope>
    <source>
        <strain evidence="1 2">E01020</strain>
    </source>
</reference>
<keyword evidence="2" id="KW-1185">Reference proteome</keyword>
<protein>
    <submittedName>
        <fullName evidence="1">Uncharacterized protein</fullName>
    </submittedName>
</protein>
<evidence type="ECO:0000313" key="1">
    <source>
        <dbReference type="EMBL" id="TDG34814.1"/>
    </source>
</evidence>